<protein>
    <submittedName>
        <fullName evidence="3">Pilus assembly protein CpaB</fullName>
    </submittedName>
</protein>
<accession>A0A285VSK5</accession>
<dbReference type="RefSeq" id="WP_097023308.1">
    <property type="nucleotide sequence ID" value="NZ_OBQJ01000006.1"/>
</dbReference>
<name>A0A285VSK5_9GAMM</name>
<dbReference type="NCBIfam" id="TIGR03177">
    <property type="entry name" value="pilus_cpaB"/>
    <property type="match status" value="1"/>
</dbReference>
<dbReference type="OrthoDB" id="2037472at2"/>
<feature type="region of interest" description="Disordered" evidence="1">
    <location>
        <begin position="296"/>
        <end position="333"/>
    </location>
</feature>
<reference evidence="3 4" key="1">
    <citation type="submission" date="2017-08" db="EMBL/GenBank/DDBJ databases">
        <authorList>
            <person name="de Groot N.N."/>
        </authorList>
    </citation>
    <scope>NUCLEOTIDE SEQUENCE [LARGE SCALE GENOMIC DNA]</scope>
    <source>
        <strain evidence="3 4">USBA 855</strain>
    </source>
</reference>
<dbReference type="InterPro" id="IPR017592">
    <property type="entry name" value="Pilus_assmbl_Flp-typ_CpaB"/>
</dbReference>
<dbReference type="InterPro" id="IPR013974">
    <property type="entry name" value="SAF"/>
</dbReference>
<dbReference type="Pfam" id="PF16976">
    <property type="entry name" value="RcpC"/>
    <property type="match status" value="1"/>
</dbReference>
<evidence type="ECO:0000259" key="2">
    <source>
        <dbReference type="SMART" id="SM00858"/>
    </source>
</evidence>
<gene>
    <name evidence="3" type="ORF">SAMN05421509_106224</name>
</gene>
<evidence type="ECO:0000256" key="1">
    <source>
        <dbReference type="SAM" id="MobiDB-lite"/>
    </source>
</evidence>
<sequence length="333" mass="35094">MSPKTLKIVAVLLVILALGLGFTGWRLTQQAAPPPVTESAVESATETPTRQHPAVVATRDLSEGTELGSDVVTDAATQAPMLAVVDFPNALPQSFAEREALEGRVLTRPVEAGEVIREDDFALGSVLASQVPAGYRALAIGVDDVIGGGGFIEPGDRVDVLFQAQAAQSGDRRQTLARRLLDDVLVLGYGQNLQGGADDDDENSDRRGARTAVVAVDESQAPKLLLAESTGRLRLAVVGSRERVDALMANLVTAPDGQGAAMVMGLPNDDAKTSREASARNDDELAPAVTYADIAAADDTQQPAAPRRTNEEASGHRVVQFVGGERRVTETQR</sequence>
<proteinExistence type="predicted"/>
<dbReference type="EMBL" id="OBQJ01000006">
    <property type="protein sequence ID" value="SOC56216.1"/>
    <property type="molecule type" value="Genomic_DNA"/>
</dbReference>
<dbReference type="AlphaFoldDB" id="A0A285VSK5"/>
<evidence type="ECO:0000313" key="3">
    <source>
        <dbReference type="EMBL" id="SOC56216.1"/>
    </source>
</evidence>
<feature type="compositionally biased region" description="Basic and acidic residues" evidence="1">
    <location>
        <begin position="324"/>
        <end position="333"/>
    </location>
</feature>
<dbReference type="SMART" id="SM00858">
    <property type="entry name" value="SAF"/>
    <property type="match status" value="1"/>
</dbReference>
<dbReference type="InterPro" id="IPR031571">
    <property type="entry name" value="RcpC_dom"/>
</dbReference>
<dbReference type="Pfam" id="PF08666">
    <property type="entry name" value="SAF"/>
    <property type="match status" value="1"/>
</dbReference>
<dbReference type="CDD" id="cd11614">
    <property type="entry name" value="SAF_CpaB_FlgA_like"/>
    <property type="match status" value="1"/>
</dbReference>
<dbReference type="Proteomes" id="UP000219023">
    <property type="component" value="Unassembled WGS sequence"/>
</dbReference>
<evidence type="ECO:0000313" key="4">
    <source>
        <dbReference type="Proteomes" id="UP000219023"/>
    </source>
</evidence>
<feature type="compositionally biased region" description="Low complexity" evidence="1">
    <location>
        <begin position="296"/>
        <end position="306"/>
    </location>
</feature>
<feature type="domain" description="SAF" evidence="2">
    <location>
        <begin position="52"/>
        <end position="122"/>
    </location>
</feature>
<organism evidence="3 4">
    <name type="scientific">Chromohalobacter canadensis</name>
    <dbReference type="NCBI Taxonomy" id="141389"/>
    <lineage>
        <taxon>Bacteria</taxon>
        <taxon>Pseudomonadati</taxon>
        <taxon>Pseudomonadota</taxon>
        <taxon>Gammaproteobacteria</taxon>
        <taxon>Oceanospirillales</taxon>
        <taxon>Halomonadaceae</taxon>
        <taxon>Chromohalobacter</taxon>
    </lineage>
</organism>